<feature type="transmembrane region" description="Helical" evidence="6">
    <location>
        <begin position="759"/>
        <end position="778"/>
    </location>
</feature>
<sequence>MKQLLKTIRGEFSAIFQNRMRAIALIAIMFIPVLYTGTYLYAFKDPYSQLDQLPVAVVNLDKGAEHDGKQLTVGKDFVDKLKDKDNFQWHIVSDEQAKQGLKGQKYYMVIRIPENFSANAATLTEEHPKHLELEYMPNKAYNFLAAQISSSAVEKIKEEVAASITETYAEEMFDGVQSANEGFAKAHDGARELYDGLKDLASGSLTFTEKMGEASTGAGKLQEGMQSFQEKSNEFNAGMHQVESGTASFAEQTPQVQQGISSLAGGLQQLQKDGYAPLYQGAQSVQTGLQRASGSAAELAAGAKRLQDEGLAQLKEGTGRLYAGASDLADGSTDLAAGIVSAKGGADQTAAGAAGVDAGLEQLQAQIDQLPEPYKSQLQPAVEQLKAGSGSVQSGAKQVADGLGALVPGADKLKQGASDLRSGAAAAQTGVTAFGKSLDQVVQGQQQLSAGLGQLAQGQDTWLKGYESFGQSLDRASTGAGTLVQKTVPYFAAVPQLQSGMAQLADGSDKLTTGARTIQSKMGELTSGLQQLENGSKDIQEGAGKASDGSKELTSGLQDGVEKTGSTKGSKETYEMFAKPVDVKTEDFGHVENYGTGVSPYFISLGLYVGALLLSVVYPLREANGLPKSGFHWFLSKLSVVLLVGTIQSLVIDWVVMKGLHIEVQSTWRFMALAWITSVAFLTLIQFLVTTLGDAGRLVAIIILVLQLTTSGGTYPLEMVAPALQKAANYIPMTYSVNAFKAAIASGDFSYMWSNARVLGLWALACAAGTALCFTLLYRSYFRKLQQTAK</sequence>
<feature type="transmembrane region" description="Helical" evidence="6">
    <location>
        <begin position="601"/>
        <end position="620"/>
    </location>
</feature>
<reference evidence="8" key="1">
    <citation type="submission" date="2022-07" db="EMBL/GenBank/DDBJ databases">
        <authorList>
            <person name="Li W.-J."/>
            <person name="Deng Q.-Q."/>
        </authorList>
    </citation>
    <scope>NUCLEOTIDE SEQUENCE</scope>
    <source>
        <strain evidence="8">SYSU M60031</strain>
    </source>
</reference>
<keyword evidence="3 6" id="KW-1133">Transmembrane helix</keyword>
<dbReference type="PANTHER" id="PTHR43077:SF5">
    <property type="entry name" value="PHAGE INFECTION PROTEIN"/>
    <property type="match status" value="1"/>
</dbReference>
<keyword evidence="4 6" id="KW-0472">Membrane</keyword>
<dbReference type="InterPro" id="IPR051328">
    <property type="entry name" value="T7SS_ABC-Transporter"/>
</dbReference>
<feature type="domain" description="ABC-2 type transporter transmembrane" evidence="7">
    <location>
        <begin position="25"/>
        <end position="166"/>
    </location>
</feature>
<dbReference type="AlphaFoldDB" id="A0AA41X7S3"/>
<evidence type="ECO:0000256" key="4">
    <source>
        <dbReference type="ARBA" id="ARBA00023136"/>
    </source>
</evidence>
<gene>
    <name evidence="8" type="ORF">NK662_06680</name>
</gene>
<dbReference type="Gene3D" id="3.40.1710.10">
    <property type="entry name" value="abc type-2 transporter like domain"/>
    <property type="match status" value="1"/>
</dbReference>
<dbReference type="InterPro" id="IPR017501">
    <property type="entry name" value="Phage_infect_YhgE_C"/>
</dbReference>
<dbReference type="Pfam" id="PF12698">
    <property type="entry name" value="ABC2_membrane_3"/>
    <property type="match status" value="2"/>
</dbReference>
<dbReference type="RefSeq" id="WP_254758142.1">
    <property type="nucleotide sequence ID" value="NZ_JANCLT010000003.1"/>
</dbReference>
<proteinExistence type="predicted"/>
<feature type="domain" description="ABC-2 type transporter transmembrane" evidence="7">
    <location>
        <begin position="570"/>
        <end position="769"/>
    </location>
</feature>
<dbReference type="NCBIfam" id="TIGR03062">
    <property type="entry name" value="pip_yhgE_Cterm"/>
    <property type="match status" value="1"/>
</dbReference>
<dbReference type="PANTHER" id="PTHR43077">
    <property type="entry name" value="TRANSPORT PERMEASE YVFS-RELATED"/>
    <property type="match status" value="1"/>
</dbReference>
<keyword evidence="9" id="KW-1185">Reference proteome</keyword>
<accession>A0AA41X7S3</accession>
<name>A0AA41X7S3_9BACI</name>
<dbReference type="NCBIfam" id="TIGR03061">
    <property type="entry name" value="pip_yhgE_Nterm"/>
    <property type="match status" value="1"/>
</dbReference>
<dbReference type="InterPro" id="IPR013525">
    <property type="entry name" value="ABC2_TM"/>
</dbReference>
<evidence type="ECO:0000256" key="6">
    <source>
        <dbReference type="SAM" id="Phobius"/>
    </source>
</evidence>
<evidence type="ECO:0000256" key="1">
    <source>
        <dbReference type="ARBA" id="ARBA00004141"/>
    </source>
</evidence>
<dbReference type="InterPro" id="IPR017500">
    <property type="entry name" value="Phage_infect_YhgE_N"/>
</dbReference>
<protein>
    <submittedName>
        <fullName evidence="8">YhgE/Pip domain-containing protein</fullName>
    </submittedName>
</protein>
<keyword evidence="2 6" id="KW-0812">Transmembrane</keyword>
<dbReference type="GO" id="GO:0016020">
    <property type="term" value="C:membrane"/>
    <property type="evidence" value="ECO:0007669"/>
    <property type="project" value="UniProtKB-SubCell"/>
</dbReference>
<dbReference type="Proteomes" id="UP001156102">
    <property type="component" value="Unassembled WGS sequence"/>
</dbReference>
<feature type="transmembrane region" description="Helical" evidence="6">
    <location>
        <begin position="632"/>
        <end position="656"/>
    </location>
</feature>
<comment type="caution">
    <text evidence="8">The sequence shown here is derived from an EMBL/GenBank/DDBJ whole genome shotgun (WGS) entry which is preliminary data.</text>
</comment>
<dbReference type="EMBL" id="JANCLT010000003">
    <property type="protein sequence ID" value="MCP8968224.1"/>
    <property type="molecule type" value="Genomic_DNA"/>
</dbReference>
<evidence type="ECO:0000259" key="7">
    <source>
        <dbReference type="Pfam" id="PF12698"/>
    </source>
</evidence>
<dbReference type="NCBIfam" id="TIGR03057">
    <property type="entry name" value="xxxLxxG_by_4"/>
    <property type="match status" value="3"/>
</dbReference>
<feature type="transmembrane region" description="Helical" evidence="6">
    <location>
        <begin position="21"/>
        <end position="42"/>
    </location>
</feature>
<evidence type="ECO:0000313" key="8">
    <source>
        <dbReference type="EMBL" id="MCP8968224.1"/>
    </source>
</evidence>
<evidence type="ECO:0000313" key="9">
    <source>
        <dbReference type="Proteomes" id="UP001156102"/>
    </source>
</evidence>
<feature type="region of interest" description="Disordered" evidence="5">
    <location>
        <begin position="539"/>
        <end position="568"/>
    </location>
</feature>
<organism evidence="8 9">
    <name type="scientific">Ectobacillus ponti</name>
    <dbReference type="NCBI Taxonomy" id="2961894"/>
    <lineage>
        <taxon>Bacteria</taxon>
        <taxon>Bacillati</taxon>
        <taxon>Bacillota</taxon>
        <taxon>Bacilli</taxon>
        <taxon>Bacillales</taxon>
        <taxon>Bacillaceae</taxon>
        <taxon>Ectobacillus</taxon>
    </lineage>
</organism>
<evidence type="ECO:0000256" key="3">
    <source>
        <dbReference type="ARBA" id="ARBA00022989"/>
    </source>
</evidence>
<dbReference type="GO" id="GO:0140359">
    <property type="term" value="F:ABC-type transporter activity"/>
    <property type="evidence" value="ECO:0007669"/>
    <property type="project" value="InterPro"/>
</dbReference>
<feature type="transmembrane region" description="Helical" evidence="6">
    <location>
        <begin position="668"/>
        <end position="689"/>
    </location>
</feature>
<feature type="transmembrane region" description="Helical" evidence="6">
    <location>
        <begin position="698"/>
        <end position="717"/>
    </location>
</feature>
<evidence type="ECO:0000256" key="5">
    <source>
        <dbReference type="SAM" id="MobiDB-lite"/>
    </source>
</evidence>
<comment type="subcellular location">
    <subcellularLocation>
        <location evidence="1">Membrane</location>
        <topology evidence="1">Multi-pass membrane protein</topology>
    </subcellularLocation>
</comment>
<evidence type="ECO:0000256" key="2">
    <source>
        <dbReference type="ARBA" id="ARBA00022692"/>
    </source>
</evidence>
<dbReference type="InterPro" id="IPR023908">
    <property type="entry name" value="xxxLxxG_rpt"/>
</dbReference>